<dbReference type="SMART" id="SM01065">
    <property type="entry name" value="CBM_2"/>
    <property type="match status" value="1"/>
</dbReference>
<dbReference type="InterPro" id="IPR013783">
    <property type="entry name" value="Ig-like_fold"/>
</dbReference>
<dbReference type="SUPFAM" id="SSF51445">
    <property type="entry name" value="(Trans)glycosidases"/>
    <property type="match status" value="1"/>
</dbReference>
<evidence type="ECO:0000256" key="4">
    <source>
        <dbReference type="ARBA" id="ARBA00012560"/>
    </source>
</evidence>
<evidence type="ECO:0000256" key="10">
    <source>
        <dbReference type="ARBA" id="ARBA00031501"/>
    </source>
</evidence>
<evidence type="ECO:0000256" key="2">
    <source>
        <dbReference type="ARBA" id="ARBA00004496"/>
    </source>
</evidence>
<proteinExistence type="inferred from homology"/>
<evidence type="ECO:0000256" key="9">
    <source>
        <dbReference type="ARBA" id="ARBA00031423"/>
    </source>
</evidence>
<accession>J9GLU5</accession>
<dbReference type="GO" id="GO:0005737">
    <property type="term" value="C:cytoplasm"/>
    <property type="evidence" value="ECO:0007669"/>
    <property type="project" value="UniProtKB-SubCell"/>
</dbReference>
<dbReference type="EMBL" id="AMCI01000514">
    <property type="protein sequence ID" value="EJX08897.1"/>
    <property type="molecule type" value="Genomic_DNA"/>
</dbReference>
<evidence type="ECO:0000256" key="5">
    <source>
        <dbReference type="ARBA" id="ARBA00022490"/>
    </source>
</evidence>
<dbReference type="Gene3D" id="3.20.20.80">
    <property type="entry name" value="Glycosidases"/>
    <property type="match status" value="2"/>
</dbReference>
<feature type="domain" description="CBM20" evidence="11">
    <location>
        <begin position="3"/>
        <end position="116"/>
    </location>
</feature>
<dbReference type="PROSITE" id="PS51166">
    <property type="entry name" value="CBM20"/>
    <property type="match status" value="1"/>
</dbReference>
<dbReference type="GO" id="GO:0004134">
    <property type="term" value="F:4-alpha-glucanotransferase activity"/>
    <property type="evidence" value="ECO:0007669"/>
    <property type="project" value="UniProtKB-EC"/>
</dbReference>
<evidence type="ECO:0000256" key="7">
    <source>
        <dbReference type="ARBA" id="ARBA00022679"/>
    </source>
</evidence>
<evidence type="ECO:0000256" key="1">
    <source>
        <dbReference type="ARBA" id="ARBA00000439"/>
    </source>
</evidence>
<name>J9GLU5_9ZZZZ</name>
<dbReference type="InterPro" id="IPR013784">
    <property type="entry name" value="Carb-bd-like_fold"/>
</dbReference>
<dbReference type="InterPro" id="IPR017853">
    <property type="entry name" value="GH"/>
</dbReference>
<dbReference type="EC" id="2.4.1.25" evidence="4"/>
<evidence type="ECO:0000256" key="6">
    <source>
        <dbReference type="ARBA" id="ARBA00022676"/>
    </source>
</evidence>
<sequence length="766" mass="88760">MEHLTEPYLLLLYALPPTDGKRWAVVGNTPEWGAWQIKKARILQRSGTYEWNLPLQKSDFEAGVHYKYVLIDPLDPDFAIWEEGNDRELIPTAIPSTASAIRQDEAPAISLPQWKGVGCVIPVFSLRSEGSFGIGDFGDLRFFIRWAADTGLQAVQLLPINDTTRSFTWRDSYPYNGISVFALHPIYLDPREWKHSRAFTHHRSAAQALNLLDEVDYEEVLKLKMYFARDLFQELGGTVLRSADYKNFVSDHEVWLLPYARFCANRDRYRTANFRHWPVEAQHGKNEDEALIESQTFYKFLQFLLDRQMRAVHEEARRLGVILKGDIPIGICPDSVPAWIDNRLFHFDGQAGAPPDGFAVHGQNWGFPTYNWDEMAKDGYRWWQRRLLHMERYFDAYRIDHVLGFFRIWEIPSCQVDGLLGRFRPALPYTLYEIRQFGFTEDVQRYVVPSLSAEAFHEWQAEIGGTLLAQVMEQASDGRYEFREGFRTQKELQARIADPVICRKLMDIATEVLFLADADEAGRYHPRVDAQTTRCFHELSPANQAAFNHLHDHFFYTRHNQFWADEAMKKIPAVTHSADTLHPTLRLYPLQGSGMLACAEDLGMVPASVKGVLERLQILSLEIQRMPKEYGYRFADLSHNPYLSVATIATHDMPPLRLWWQENREQTQAFWRKALGHKGEAPQEATPEVCEEIVRRHIESPSMLCLLALQDLLAISPTLRSKHPEREQINVPANPNQYWRYRMHLTLEQLVLSTAFNEKLRNLIVQ</sequence>
<evidence type="ECO:0000313" key="12">
    <source>
        <dbReference type="EMBL" id="EJX08897.1"/>
    </source>
</evidence>
<keyword evidence="5" id="KW-0963">Cytoplasm</keyword>
<protein>
    <recommendedName>
        <fullName evidence="4">4-alpha-glucanotransferase</fullName>
        <ecNumber evidence="4">2.4.1.25</ecNumber>
    </recommendedName>
    <alternativeName>
        <fullName evidence="9">Amylomaltase</fullName>
    </alternativeName>
    <alternativeName>
        <fullName evidence="10">Disproportionating enzyme</fullName>
    </alternativeName>
</protein>
<comment type="subcellular location">
    <subcellularLocation>
        <location evidence="2">Cytoplasm</location>
    </subcellularLocation>
</comment>
<dbReference type="AlphaFoldDB" id="J9GLU5"/>
<comment type="similarity">
    <text evidence="3">Belongs to the disproportionating enzyme family.</text>
</comment>
<dbReference type="PANTHER" id="PTHR32518:SF3">
    <property type="entry name" value="4-ALPHA-GLUCANOTRANSFERASE"/>
    <property type="match status" value="1"/>
</dbReference>
<evidence type="ECO:0000256" key="3">
    <source>
        <dbReference type="ARBA" id="ARBA00005684"/>
    </source>
</evidence>
<dbReference type="Pfam" id="PF02446">
    <property type="entry name" value="Glyco_hydro_77"/>
    <property type="match status" value="1"/>
</dbReference>
<dbReference type="InterPro" id="IPR003385">
    <property type="entry name" value="Glyco_hydro_77"/>
</dbReference>
<organism evidence="12">
    <name type="scientific">gut metagenome</name>
    <dbReference type="NCBI Taxonomy" id="749906"/>
    <lineage>
        <taxon>unclassified sequences</taxon>
        <taxon>metagenomes</taxon>
        <taxon>organismal metagenomes</taxon>
    </lineage>
</organism>
<comment type="catalytic activity">
    <reaction evidence="1">
        <text>Transfers a segment of a (1-&gt;4)-alpha-D-glucan to a new position in an acceptor, which may be glucose or a (1-&gt;4)-alpha-D-glucan.</text>
        <dbReference type="EC" id="2.4.1.25"/>
    </reaction>
</comment>
<keyword evidence="8" id="KW-0119">Carbohydrate metabolism</keyword>
<reference evidence="12" key="1">
    <citation type="journal article" date="2012" name="PLoS ONE">
        <title>Gene sets for utilization of primary and secondary nutrition supplies in the distal gut of endangered iberian lynx.</title>
        <authorList>
            <person name="Alcaide M."/>
            <person name="Messina E."/>
            <person name="Richter M."/>
            <person name="Bargiela R."/>
            <person name="Peplies J."/>
            <person name="Huws S.A."/>
            <person name="Newbold C.J."/>
            <person name="Golyshin P.N."/>
            <person name="Simon M.A."/>
            <person name="Lopez G."/>
            <person name="Yakimov M.M."/>
            <person name="Ferrer M."/>
        </authorList>
    </citation>
    <scope>NUCLEOTIDE SEQUENCE</scope>
</reference>
<evidence type="ECO:0000256" key="8">
    <source>
        <dbReference type="ARBA" id="ARBA00023277"/>
    </source>
</evidence>
<gene>
    <name evidence="12" type="ORF">EVA_02993</name>
</gene>
<comment type="caution">
    <text evidence="12">The sequence shown here is derived from an EMBL/GenBank/DDBJ whole genome shotgun (WGS) entry which is preliminary data.</text>
</comment>
<dbReference type="PANTHER" id="PTHR32518">
    <property type="match status" value="1"/>
</dbReference>
<keyword evidence="7 12" id="KW-0808">Transferase</keyword>
<dbReference type="GO" id="GO:2001070">
    <property type="term" value="F:starch binding"/>
    <property type="evidence" value="ECO:0007669"/>
    <property type="project" value="InterPro"/>
</dbReference>
<dbReference type="Gene3D" id="2.60.40.10">
    <property type="entry name" value="Immunoglobulins"/>
    <property type="match status" value="1"/>
</dbReference>
<dbReference type="GO" id="GO:0005975">
    <property type="term" value="P:carbohydrate metabolic process"/>
    <property type="evidence" value="ECO:0007669"/>
    <property type="project" value="InterPro"/>
</dbReference>
<dbReference type="InterPro" id="IPR002044">
    <property type="entry name" value="CBM20"/>
</dbReference>
<dbReference type="Pfam" id="PF00686">
    <property type="entry name" value="CBM_20"/>
    <property type="match status" value="1"/>
</dbReference>
<keyword evidence="6" id="KW-0328">Glycosyltransferase</keyword>
<dbReference type="SUPFAM" id="SSF49452">
    <property type="entry name" value="Starch-binding domain-like"/>
    <property type="match status" value="1"/>
</dbReference>
<evidence type="ECO:0000259" key="11">
    <source>
        <dbReference type="PROSITE" id="PS51166"/>
    </source>
</evidence>